<sequence length="298" mass="34545">MIAYNVGEYIGDAIEGVLNQKADFEIELVISNDTSSDNTEEVVLKYVKEHPRGNWIKYKRQEKNLGSTLNYLWALENCKGAYIALCDGDDFWTDSSKLQKQVDFLEQHPEFIASFHNRHKRDKAGKTISNSIQEKEKRNWDFDGLISTMPEIPSASVVFRKPPNFKLPQEFEKVVVNGDTFLWAYVLQFGDFYFDASIGPSVYRIHPQGLWSSKSSYRKSKLSLNTYRLLDSAFPGKASIRSQIFNIRFHLFYYAIKEKEWAAGLGYYFSNIFGLLAYPRGWKVFLAFHKSILFKGKR</sequence>
<proteinExistence type="predicted"/>
<accession>A0ABS9BTQ6</accession>
<dbReference type="PANTHER" id="PTHR22916">
    <property type="entry name" value="GLYCOSYLTRANSFERASE"/>
    <property type="match status" value="1"/>
</dbReference>
<protein>
    <submittedName>
        <fullName evidence="2">Glycosyltransferase</fullName>
        <ecNumber evidence="2">2.4.-.-</ecNumber>
    </submittedName>
</protein>
<keyword evidence="2" id="KW-0328">Glycosyltransferase</keyword>
<evidence type="ECO:0000313" key="2">
    <source>
        <dbReference type="EMBL" id="MCF1750308.1"/>
    </source>
</evidence>
<dbReference type="GO" id="GO:0016757">
    <property type="term" value="F:glycosyltransferase activity"/>
    <property type="evidence" value="ECO:0007669"/>
    <property type="project" value="UniProtKB-KW"/>
</dbReference>
<dbReference type="SUPFAM" id="SSF53448">
    <property type="entry name" value="Nucleotide-diphospho-sugar transferases"/>
    <property type="match status" value="1"/>
</dbReference>
<organism evidence="2 3">
    <name type="scientific">Mariniradius sediminis</name>
    <dbReference type="NCBI Taxonomy" id="2909237"/>
    <lineage>
        <taxon>Bacteria</taxon>
        <taxon>Pseudomonadati</taxon>
        <taxon>Bacteroidota</taxon>
        <taxon>Cytophagia</taxon>
        <taxon>Cytophagales</taxon>
        <taxon>Cyclobacteriaceae</taxon>
        <taxon>Mariniradius</taxon>
    </lineage>
</organism>
<keyword evidence="3" id="KW-1185">Reference proteome</keyword>
<reference evidence="2 3" key="1">
    <citation type="submission" date="2022-01" db="EMBL/GenBank/DDBJ databases">
        <title>Mariniradius saccharolyticus sp. nov., isolated from sediment of a river.</title>
        <authorList>
            <person name="Liu H."/>
        </authorList>
    </citation>
    <scope>NUCLEOTIDE SEQUENCE [LARGE SCALE GENOMIC DNA]</scope>
    <source>
        <strain evidence="2 3">RY-2</strain>
    </source>
</reference>
<dbReference type="Pfam" id="PF00535">
    <property type="entry name" value="Glycos_transf_2"/>
    <property type="match status" value="1"/>
</dbReference>
<dbReference type="EMBL" id="JAKEVZ010000002">
    <property type="protein sequence ID" value="MCF1750308.1"/>
    <property type="molecule type" value="Genomic_DNA"/>
</dbReference>
<dbReference type="Proteomes" id="UP001201449">
    <property type="component" value="Unassembled WGS sequence"/>
</dbReference>
<dbReference type="EC" id="2.4.-.-" evidence="2"/>
<dbReference type="InterPro" id="IPR029044">
    <property type="entry name" value="Nucleotide-diphossugar_trans"/>
</dbReference>
<evidence type="ECO:0000313" key="3">
    <source>
        <dbReference type="Proteomes" id="UP001201449"/>
    </source>
</evidence>
<dbReference type="Gene3D" id="3.90.550.10">
    <property type="entry name" value="Spore Coat Polysaccharide Biosynthesis Protein SpsA, Chain A"/>
    <property type="match status" value="1"/>
</dbReference>
<dbReference type="PANTHER" id="PTHR22916:SF3">
    <property type="entry name" value="UDP-GLCNAC:BETAGAL BETA-1,3-N-ACETYLGLUCOSAMINYLTRANSFERASE-LIKE PROTEIN 1"/>
    <property type="match status" value="1"/>
</dbReference>
<name>A0ABS9BTQ6_9BACT</name>
<evidence type="ECO:0000259" key="1">
    <source>
        <dbReference type="Pfam" id="PF00535"/>
    </source>
</evidence>
<feature type="domain" description="Glycosyltransferase 2-like" evidence="1">
    <location>
        <begin position="1"/>
        <end position="130"/>
    </location>
</feature>
<dbReference type="InterPro" id="IPR001173">
    <property type="entry name" value="Glyco_trans_2-like"/>
</dbReference>
<keyword evidence="2" id="KW-0808">Transferase</keyword>
<comment type="caution">
    <text evidence="2">The sequence shown here is derived from an EMBL/GenBank/DDBJ whole genome shotgun (WGS) entry which is preliminary data.</text>
</comment>
<gene>
    <name evidence="2" type="ORF">L0U89_04425</name>
</gene>